<dbReference type="RefSeq" id="WP_116180895.1">
    <property type="nucleotide sequence ID" value="NZ_CP144376.1"/>
</dbReference>
<dbReference type="AlphaFoldDB" id="A0A3E0GWI5"/>
<dbReference type="OrthoDB" id="9790035at2"/>
<keyword evidence="5" id="KW-1185">Reference proteome</keyword>
<comment type="caution">
    <text evidence="4">The sequence shown here is derived from an EMBL/GenBank/DDBJ whole genome shotgun (WGS) entry which is preliminary data.</text>
</comment>
<sequence length="468" mass="50285">MTTSARAVVLGGGLAGTLAAAALADYVDQVTIVERDQLPDRPADRKGVPQAKHAHLLMSGGARAIDDLLPGTLSELLAAGAHQHHLPHHLVSMSAQGWLTRFPGTQYLISCSRNLIDWVVRRQVLANPKITVLENTDVDSLIGTGSRITGARVRGRDTDAQTDLDADLVVDATGRGSRIQHWLPELGLPQAREEIVDSGLSYATRIYQAPDAVAADCPVINVQANARTPVPGQTATIIPQENGRWLVTLSGTRGGEPPADEEEFVRFARGVRHPIVGDLIANAQPLTPVVTAHGLVNRRRFFERARMPAGLIEIGDAVATYNPVYGHGMSVAALGAVALRDELRQHGLRPTTARRVQRAIGRTVEPAWMMASGEDCLYPDVKGAGPTRMTLAVRAYVERMTRTAMSRADVAEALIDAMTLSAPMVSRLLAPRILLAVLRGPDRTPPADPPFTEQEMAALDLRPSSGQS</sequence>
<name>A0A3E0GWI5_9PSEU</name>
<evidence type="ECO:0000256" key="2">
    <source>
        <dbReference type="SAM" id="SignalP"/>
    </source>
</evidence>
<organism evidence="4 5">
    <name type="scientific">Kutzneria buriramensis</name>
    <dbReference type="NCBI Taxonomy" id="1045776"/>
    <lineage>
        <taxon>Bacteria</taxon>
        <taxon>Bacillati</taxon>
        <taxon>Actinomycetota</taxon>
        <taxon>Actinomycetes</taxon>
        <taxon>Pseudonocardiales</taxon>
        <taxon>Pseudonocardiaceae</taxon>
        <taxon>Kutzneria</taxon>
    </lineage>
</organism>
<evidence type="ECO:0000313" key="5">
    <source>
        <dbReference type="Proteomes" id="UP000256269"/>
    </source>
</evidence>
<accession>A0A3E0GWI5</accession>
<evidence type="ECO:0000313" key="4">
    <source>
        <dbReference type="EMBL" id="REH31081.1"/>
    </source>
</evidence>
<dbReference type="Proteomes" id="UP000256269">
    <property type="component" value="Unassembled WGS sequence"/>
</dbReference>
<dbReference type="GO" id="GO:0071949">
    <property type="term" value="F:FAD binding"/>
    <property type="evidence" value="ECO:0007669"/>
    <property type="project" value="InterPro"/>
</dbReference>
<proteinExistence type="predicted"/>
<dbReference type="InterPro" id="IPR002938">
    <property type="entry name" value="FAD-bd"/>
</dbReference>
<dbReference type="SUPFAM" id="SSF51905">
    <property type="entry name" value="FAD/NAD(P)-binding domain"/>
    <property type="match status" value="1"/>
</dbReference>
<dbReference type="Gene3D" id="3.50.50.60">
    <property type="entry name" value="FAD/NAD(P)-binding domain"/>
    <property type="match status" value="1"/>
</dbReference>
<dbReference type="PANTHER" id="PTHR43422:SF3">
    <property type="entry name" value="THIAMINE THIAZOLE SYNTHASE"/>
    <property type="match status" value="1"/>
</dbReference>
<dbReference type="InterPro" id="IPR036188">
    <property type="entry name" value="FAD/NAD-bd_sf"/>
</dbReference>
<feature type="chain" id="PRO_5039542101" evidence="2">
    <location>
        <begin position="25"/>
        <end position="468"/>
    </location>
</feature>
<dbReference type="PANTHER" id="PTHR43422">
    <property type="entry name" value="THIAMINE THIAZOLE SYNTHASE"/>
    <property type="match status" value="1"/>
</dbReference>
<feature type="region of interest" description="Disordered" evidence="1">
    <location>
        <begin position="444"/>
        <end position="468"/>
    </location>
</feature>
<evidence type="ECO:0000256" key="1">
    <source>
        <dbReference type="SAM" id="MobiDB-lite"/>
    </source>
</evidence>
<dbReference type="Pfam" id="PF01494">
    <property type="entry name" value="FAD_binding_3"/>
    <property type="match status" value="1"/>
</dbReference>
<protein>
    <submittedName>
        <fullName evidence="4">Flavin-dependent dehydrogenase</fullName>
    </submittedName>
</protein>
<feature type="signal peptide" evidence="2">
    <location>
        <begin position="1"/>
        <end position="24"/>
    </location>
</feature>
<gene>
    <name evidence="4" type="ORF">BCF44_122104</name>
</gene>
<evidence type="ECO:0000259" key="3">
    <source>
        <dbReference type="Pfam" id="PF01494"/>
    </source>
</evidence>
<feature type="domain" description="FAD-binding" evidence="3">
    <location>
        <begin position="7"/>
        <end position="342"/>
    </location>
</feature>
<keyword evidence="2" id="KW-0732">Signal</keyword>
<reference evidence="4 5" key="1">
    <citation type="submission" date="2018-08" db="EMBL/GenBank/DDBJ databases">
        <title>Genomic Encyclopedia of Archaeal and Bacterial Type Strains, Phase II (KMG-II): from individual species to whole genera.</title>
        <authorList>
            <person name="Goeker M."/>
        </authorList>
    </citation>
    <scope>NUCLEOTIDE SEQUENCE [LARGE SCALE GENOMIC DNA]</scope>
    <source>
        <strain evidence="4 5">DSM 45791</strain>
    </source>
</reference>
<dbReference type="EMBL" id="QUNO01000022">
    <property type="protein sequence ID" value="REH31081.1"/>
    <property type="molecule type" value="Genomic_DNA"/>
</dbReference>